<feature type="non-terminal residue" evidence="4">
    <location>
        <position position="1"/>
    </location>
</feature>
<evidence type="ECO:0000256" key="1">
    <source>
        <dbReference type="ARBA" id="ARBA00022676"/>
    </source>
</evidence>
<organism evidence="4">
    <name type="scientific">marine sediment metagenome</name>
    <dbReference type="NCBI Taxonomy" id="412755"/>
    <lineage>
        <taxon>unclassified sequences</taxon>
        <taxon>metagenomes</taxon>
        <taxon>ecological metagenomes</taxon>
    </lineage>
</organism>
<comment type="caution">
    <text evidence="4">The sequence shown here is derived from an EMBL/GenBank/DDBJ whole genome shotgun (WGS) entry which is preliminary data.</text>
</comment>
<dbReference type="HAMAP" id="MF_01963">
    <property type="entry name" value="MTAP"/>
    <property type="match status" value="1"/>
</dbReference>
<dbReference type="AlphaFoldDB" id="X1VBF5"/>
<dbReference type="PANTHER" id="PTHR42679">
    <property type="entry name" value="S-METHYL-5'-THIOADENOSINE PHOSPHORYLASE"/>
    <property type="match status" value="1"/>
</dbReference>
<evidence type="ECO:0000259" key="3">
    <source>
        <dbReference type="Pfam" id="PF01048"/>
    </source>
</evidence>
<dbReference type="GO" id="GO:0005829">
    <property type="term" value="C:cytosol"/>
    <property type="evidence" value="ECO:0007669"/>
    <property type="project" value="TreeGrafter"/>
</dbReference>
<dbReference type="SUPFAM" id="SSF53167">
    <property type="entry name" value="Purine and uridine phosphorylases"/>
    <property type="match status" value="1"/>
</dbReference>
<protein>
    <recommendedName>
        <fullName evidence="3">Nucleoside phosphorylase domain-containing protein</fullName>
    </recommendedName>
</protein>
<reference evidence="4" key="1">
    <citation type="journal article" date="2014" name="Front. Microbiol.">
        <title>High frequency of phylogenetically diverse reductive dehalogenase-homologous genes in deep subseafloor sedimentary metagenomes.</title>
        <authorList>
            <person name="Kawai M."/>
            <person name="Futagami T."/>
            <person name="Toyoda A."/>
            <person name="Takaki Y."/>
            <person name="Nishi S."/>
            <person name="Hori S."/>
            <person name="Arai W."/>
            <person name="Tsubouchi T."/>
            <person name="Morono Y."/>
            <person name="Uchiyama I."/>
            <person name="Ito T."/>
            <person name="Fujiyama A."/>
            <person name="Inagaki F."/>
            <person name="Takami H."/>
        </authorList>
    </citation>
    <scope>NUCLEOTIDE SEQUENCE</scope>
    <source>
        <strain evidence="4">Expedition CK06-06</strain>
    </source>
</reference>
<dbReference type="InterPro" id="IPR010044">
    <property type="entry name" value="MTAP"/>
</dbReference>
<feature type="non-terminal residue" evidence="4">
    <location>
        <position position="240"/>
    </location>
</feature>
<proteinExistence type="inferred from homology"/>
<feature type="domain" description="Nucleoside phosphorylase" evidence="3">
    <location>
        <begin position="4"/>
        <end position="203"/>
    </location>
</feature>
<dbReference type="PANTHER" id="PTHR42679:SF2">
    <property type="entry name" value="S-METHYL-5'-THIOADENOSINE PHOSPHORYLASE"/>
    <property type="match status" value="1"/>
</dbReference>
<dbReference type="InterPro" id="IPR035994">
    <property type="entry name" value="Nucleoside_phosphorylase_sf"/>
</dbReference>
<name>X1VBF5_9ZZZZ</name>
<keyword evidence="1" id="KW-0328">Glycosyltransferase</keyword>
<dbReference type="GO" id="GO:0009116">
    <property type="term" value="P:nucleoside metabolic process"/>
    <property type="evidence" value="ECO:0007669"/>
    <property type="project" value="InterPro"/>
</dbReference>
<evidence type="ECO:0000256" key="2">
    <source>
        <dbReference type="ARBA" id="ARBA00022679"/>
    </source>
</evidence>
<dbReference type="CDD" id="cd09010">
    <property type="entry name" value="MTAP_SsMTAPII_like_MTIP"/>
    <property type="match status" value="1"/>
</dbReference>
<dbReference type="Pfam" id="PF01048">
    <property type="entry name" value="PNP_UDP_1"/>
    <property type="match status" value="1"/>
</dbReference>
<keyword evidence="2" id="KW-0808">Transferase</keyword>
<dbReference type="GO" id="GO:0017061">
    <property type="term" value="F:S-methyl-5-thioadenosine phosphorylase activity"/>
    <property type="evidence" value="ECO:0007669"/>
    <property type="project" value="InterPro"/>
</dbReference>
<dbReference type="EMBL" id="BARW01032761">
    <property type="protein sequence ID" value="GAJ03275.1"/>
    <property type="molecule type" value="Genomic_DNA"/>
</dbReference>
<evidence type="ECO:0000313" key="4">
    <source>
        <dbReference type="EMBL" id="GAJ03275.1"/>
    </source>
</evidence>
<gene>
    <name evidence="4" type="ORF">S12H4_51771</name>
</gene>
<dbReference type="InterPro" id="IPR000845">
    <property type="entry name" value="Nucleoside_phosphorylase_d"/>
</dbReference>
<accession>X1VBF5</accession>
<sequence>SEVGGQRVAILARHGPGHRFNPSRVPYRANIFALKKLGVTHILASGATGSLQETIAPRDLVISDQVIDRTLRPGKTFFDRLAVHVEFAYPFCPGLRAALIESGMDLETTVHPKGTYVCMEGPQFSTRAESLQHRSWGADLIGMTAMPEARLAREAEICYALIAVATDYDCWRPHEAGASADEVLESILANVKAGTANAIELMKRAVPQIADAVGPDCACRSALAKAIWTDPKAIAPETLR</sequence>
<dbReference type="Gene3D" id="3.40.50.1580">
    <property type="entry name" value="Nucleoside phosphorylase domain"/>
    <property type="match status" value="1"/>
</dbReference>
<dbReference type="GO" id="GO:0019509">
    <property type="term" value="P:L-methionine salvage from methylthioadenosine"/>
    <property type="evidence" value="ECO:0007669"/>
    <property type="project" value="TreeGrafter"/>
</dbReference>